<evidence type="ECO:0000313" key="5">
    <source>
        <dbReference type="EMBL" id="PIL32434.1"/>
    </source>
</evidence>
<evidence type="ECO:0000256" key="3">
    <source>
        <dbReference type="SAM" id="Phobius"/>
    </source>
</evidence>
<name>A0A2G8SF71_9APHY</name>
<dbReference type="PANTHER" id="PTHR10963">
    <property type="entry name" value="GLYCOSYL HYDROLASE-RELATED"/>
    <property type="match status" value="1"/>
</dbReference>
<evidence type="ECO:0000256" key="2">
    <source>
        <dbReference type="SAM" id="MobiDB-lite"/>
    </source>
</evidence>
<reference evidence="5 6" key="1">
    <citation type="journal article" date="2015" name="Sci. Rep.">
        <title>Chromosome-level genome map provides insights into diverse defense mechanisms in the medicinal fungus Ganoderma sinense.</title>
        <authorList>
            <person name="Zhu Y."/>
            <person name="Xu J."/>
            <person name="Sun C."/>
            <person name="Zhou S."/>
            <person name="Xu H."/>
            <person name="Nelson D.R."/>
            <person name="Qian J."/>
            <person name="Song J."/>
            <person name="Luo H."/>
            <person name="Xiang L."/>
            <person name="Li Y."/>
            <person name="Xu Z."/>
            <person name="Ji A."/>
            <person name="Wang L."/>
            <person name="Lu S."/>
            <person name="Hayward A."/>
            <person name="Sun W."/>
            <person name="Li X."/>
            <person name="Schwartz D.C."/>
            <person name="Wang Y."/>
            <person name="Chen S."/>
        </authorList>
    </citation>
    <scope>NUCLEOTIDE SEQUENCE [LARGE SCALE GENOMIC DNA]</scope>
    <source>
        <strain evidence="5 6">ZZ0214-1</strain>
    </source>
</reference>
<dbReference type="CDD" id="cd08024">
    <property type="entry name" value="GH16_CCF"/>
    <property type="match status" value="1"/>
</dbReference>
<evidence type="ECO:0000313" key="6">
    <source>
        <dbReference type="Proteomes" id="UP000230002"/>
    </source>
</evidence>
<dbReference type="OrthoDB" id="4781at2759"/>
<accession>A0A2G8SF71</accession>
<dbReference type="EMBL" id="AYKW01000010">
    <property type="protein sequence ID" value="PIL32434.1"/>
    <property type="molecule type" value="Genomic_DNA"/>
</dbReference>
<gene>
    <name evidence="5" type="ORF">GSI_05136</name>
</gene>
<dbReference type="Gene3D" id="2.60.120.200">
    <property type="match status" value="1"/>
</dbReference>
<dbReference type="InterPro" id="IPR000757">
    <property type="entry name" value="Beta-glucanase-like"/>
</dbReference>
<feature type="transmembrane region" description="Helical" evidence="3">
    <location>
        <begin position="183"/>
        <end position="207"/>
    </location>
</feature>
<feature type="domain" description="GH16" evidence="4">
    <location>
        <begin position="171"/>
        <end position="556"/>
    </location>
</feature>
<dbReference type="Proteomes" id="UP000230002">
    <property type="component" value="Unassembled WGS sequence"/>
</dbReference>
<feature type="region of interest" description="Disordered" evidence="2">
    <location>
        <begin position="1"/>
        <end position="81"/>
    </location>
</feature>
<dbReference type="SUPFAM" id="SSF49899">
    <property type="entry name" value="Concanavalin A-like lectins/glucanases"/>
    <property type="match status" value="1"/>
</dbReference>
<keyword evidence="3" id="KW-0812">Transmembrane</keyword>
<feature type="region of interest" description="Disordered" evidence="2">
    <location>
        <begin position="96"/>
        <end position="126"/>
    </location>
</feature>
<dbReference type="PANTHER" id="PTHR10963:SF55">
    <property type="entry name" value="GLYCOSIDE HYDROLASE FAMILY 16 PROTEIN"/>
    <property type="match status" value="1"/>
</dbReference>
<comment type="caution">
    <text evidence="5">The sequence shown here is derived from an EMBL/GenBank/DDBJ whole genome shotgun (WGS) entry which is preliminary data.</text>
</comment>
<dbReference type="PROSITE" id="PS51762">
    <property type="entry name" value="GH16_2"/>
    <property type="match status" value="1"/>
</dbReference>
<dbReference type="InterPro" id="IPR013320">
    <property type="entry name" value="ConA-like_dom_sf"/>
</dbReference>
<dbReference type="GO" id="GO:0004553">
    <property type="term" value="F:hydrolase activity, hydrolyzing O-glycosyl compounds"/>
    <property type="evidence" value="ECO:0007669"/>
    <property type="project" value="InterPro"/>
</dbReference>
<keyword evidence="3" id="KW-0472">Membrane</keyword>
<dbReference type="Pfam" id="PF00722">
    <property type="entry name" value="Glyco_hydro_16"/>
    <property type="match status" value="1"/>
</dbReference>
<dbReference type="GO" id="GO:0005975">
    <property type="term" value="P:carbohydrate metabolic process"/>
    <property type="evidence" value="ECO:0007669"/>
    <property type="project" value="InterPro"/>
</dbReference>
<feature type="compositionally biased region" description="Basic and acidic residues" evidence="2">
    <location>
        <begin position="54"/>
        <end position="64"/>
    </location>
</feature>
<evidence type="ECO:0000259" key="4">
    <source>
        <dbReference type="PROSITE" id="PS51762"/>
    </source>
</evidence>
<dbReference type="AlphaFoldDB" id="A0A2G8SF71"/>
<dbReference type="STRING" id="1077348.A0A2G8SF71"/>
<proteinExistence type="inferred from homology"/>
<dbReference type="InterPro" id="IPR050546">
    <property type="entry name" value="Glycosyl_Hydrlase_16"/>
</dbReference>
<organism evidence="5 6">
    <name type="scientific">Ganoderma sinense ZZ0214-1</name>
    <dbReference type="NCBI Taxonomy" id="1077348"/>
    <lineage>
        <taxon>Eukaryota</taxon>
        <taxon>Fungi</taxon>
        <taxon>Dikarya</taxon>
        <taxon>Basidiomycota</taxon>
        <taxon>Agaricomycotina</taxon>
        <taxon>Agaricomycetes</taxon>
        <taxon>Polyporales</taxon>
        <taxon>Polyporaceae</taxon>
        <taxon>Ganoderma</taxon>
    </lineage>
</organism>
<comment type="similarity">
    <text evidence="1">Belongs to the glycosyl hydrolase 16 family.</text>
</comment>
<feature type="compositionally biased region" description="Low complexity" evidence="2">
    <location>
        <begin position="1"/>
        <end position="27"/>
    </location>
</feature>
<protein>
    <recommendedName>
        <fullName evidence="4">GH16 domain-containing protein</fullName>
    </recommendedName>
</protein>
<keyword evidence="3" id="KW-1133">Transmembrane helix</keyword>
<evidence type="ECO:0000256" key="1">
    <source>
        <dbReference type="ARBA" id="ARBA00006865"/>
    </source>
</evidence>
<keyword evidence="6" id="KW-1185">Reference proteome</keyword>
<sequence>MSHSKPSSSSGSSSSSLRPSSSRPSTSGTDAPPLPSTSFFIPTDHPSPSGSDGGHGEAPRDPFRTPEASTPSTPKPASVVSFSGFADHPVYRRHDSRISVQSASARRSHPDIQELHASGSGLRAQRNSFMPPRPMRQSVLHSPTHGASRLSVVPRAKKPMRSTMLTGAIEKPWLTEKDPRMTIAYWIVYFMALLGVAGGAVRCYFAWAQTLHLGNLCLVMEDNFDSFDLENTWTQEVTMSGFGNQEFEMTTSSSNNSFVRDGHLYIVPTLTSDVIGTDAVLGVTPHTFNLTGCTDTNATNCGAVSNASARAVIPPVMSARINTKQHYSIQYGRVEIRAKLPRGDWLWPALWMLPVDEAYGAWPRSGEIDIMEARGNGVDYTAQGIDYVRGSLNWGPFSWLNGVSKTFGWWTNRRKTFADGFHSYVLEWDARFMRIYVDSRLTYMLYLRFNEPFFQRGEFPSVVANGTGFVQLEDPWRNGTRNVAPFDRPFYLIMNVAVGGTNGWFPDGVGDKPWLDGSLNAMTDFAEAQSQWYASWPQNEEDRALVVDSVKMWKQC</sequence>